<protein>
    <recommendedName>
        <fullName evidence="3">Apea-like HEPN domain-containing protein</fullName>
    </recommendedName>
</protein>
<dbReference type="Proteomes" id="UP000323594">
    <property type="component" value="Chromosome"/>
</dbReference>
<dbReference type="AlphaFoldDB" id="A0AAE6IXH9"/>
<evidence type="ECO:0000313" key="1">
    <source>
        <dbReference type="EMBL" id="QEJ99327.1"/>
    </source>
</evidence>
<accession>A0AAE6IXH9</accession>
<sequence>MVRASGKKRQDDLDFCFISLWISFNAIYADDLNEIGDRSAVTGFLKKLSDLDTDKLLYALVWDTFFDNIRILLNNQYSFQPFWDEYNKPKTTTANSWEERFESEKKKVTKAMGTQNTAHLLTIVFRRLYTLRNQIIHGGATYNSSTNQSQKKEACRFLLTIIPAIINIIMDNYNEDWGIPYYPVVK</sequence>
<evidence type="ECO:0000313" key="2">
    <source>
        <dbReference type="Proteomes" id="UP000323594"/>
    </source>
</evidence>
<dbReference type="GeneID" id="57754511"/>
<organism evidence="1 2">
    <name type="scientific">Treponema phagedenis</name>
    <dbReference type="NCBI Taxonomy" id="162"/>
    <lineage>
        <taxon>Bacteria</taxon>
        <taxon>Pseudomonadati</taxon>
        <taxon>Spirochaetota</taxon>
        <taxon>Spirochaetia</taxon>
        <taxon>Spirochaetales</taxon>
        <taxon>Treponemataceae</taxon>
        <taxon>Treponema</taxon>
    </lineage>
</organism>
<dbReference type="EMBL" id="CP042817">
    <property type="protein sequence ID" value="QEJ99327.1"/>
    <property type="molecule type" value="Genomic_DNA"/>
</dbReference>
<reference evidence="1 2" key="1">
    <citation type="submission" date="2019-08" db="EMBL/GenBank/DDBJ databases">
        <authorList>
            <person name="Kuhnert P."/>
        </authorList>
    </citation>
    <scope>NUCLEOTIDE SEQUENCE [LARGE SCALE GENOMIC DNA]</scope>
    <source>
        <strain evidence="1 2">B36.5</strain>
    </source>
</reference>
<gene>
    <name evidence="1" type="ORF">FUT82_15910</name>
</gene>
<name>A0AAE6IXH9_TREPH</name>
<dbReference type="RefSeq" id="WP_148884633.1">
    <property type="nucleotide sequence ID" value="NZ_CP042817.1"/>
</dbReference>
<evidence type="ECO:0008006" key="3">
    <source>
        <dbReference type="Google" id="ProtNLM"/>
    </source>
</evidence>
<proteinExistence type="predicted"/>